<dbReference type="InterPro" id="IPR013986">
    <property type="entry name" value="DExx_box_DNA_helicase_dom_sf"/>
</dbReference>
<dbReference type="AlphaFoldDB" id="A0A0B5AHS6"/>
<reference evidence="14 15" key="1">
    <citation type="submission" date="2014-08" db="EMBL/GenBank/DDBJ databases">
        <title>Complete genome of a marine bacteria Jeotgalibacillus malaysiensis.</title>
        <authorList>
            <person name="Yaakop A.S."/>
            <person name="Chan K.-G."/>
            <person name="Goh K.M."/>
        </authorList>
    </citation>
    <scope>NUCLEOTIDE SEQUENCE [LARGE SCALE GENOMIC DNA]</scope>
    <source>
        <strain evidence="14 15">D5</strain>
    </source>
</reference>
<dbReference type="OrthoDB" id="9810135at2"/>
<keyword evidence="6" id="KW-0238">DNA-binding</keyword>
<sequence>MADYFTRKKREIGVNLNEVQKQAVLHGDGPLLLLASPGSGKTTTIMMRIGHLIEERGVDPERIKGVTFSKAAADDMKQRYKRMFPALPEVDFSTIHSLAFAVVCDYLRKEQKVWQLIEGPVEDPSDYTANKKLLLRTLFQRFNKEAMTDDQLEEMSNYISLIKNKLLPRKKWGSVVCEVTNAEQIAAEYEAIKRKDPEKLLLDYDDMLTLALEAFEQDRKLLKKYQQRYDHLLTDESQDTSLVQHAIVEKLVEPHQNLCVVADDDQSIYTWRAAEPQYLLDFKKVYPEAKILMMEQNYRSTPEIVNAANEFIKRNKNRYEKNMFTENEAGEPVSIKVFPDYEDQAAYLAQELSKLDNYRDAAVLYRTNSSSILIMNELERARIPFYMKDSDVRFFSHWIVEDILNFMRLTFNNTRTDLFEKISMKCLGYVTRQQLFELKKQPEEGSVFDRLLNLSSLKDYQRKQINGLKRAFERMEGGEPYRVIRLIREQAGYDRALEKMSENLGFSIEYLHDVLSTLEQIAQKETGMVAFANRLKQLESLLKTSKFNKHENAVTLSTLHSSKGLEFKKVYMLDLIADVIPSKSDVKEQDKGNKDPMEEAARLFYVGMTRAEKELELLSYRNRAGSKTNPSPFLLRVNKIINPPEQQQVYESRIPQNPNALRRVSDLEVGRKVKHRVFGTGRIEGFSEDGLEIKFSKGTKRLALDLCLTMGLLEPAE</sequence>
<dbReference type="PROSITE" id="PS51217">
    <property type="entry name" value="UVRD_HELICASE_CTER"/>
    <property type="match status" value="1"/>
</dbReference>
<dbReference type="PANTHER" id="PTHR11070:SF2">
    <property type="entry name" value="ATP-DEPENDENT DNA HELICASE SRS2"/>
    <property type="match status" value="1"/>
</dbReference>
<dbReference type="InterPro" id="IPR014017">
    <property type="entry name" value="DNA_helicase_UvrD-like_C"/>
</dbReference>
<name>A0A0B5AHS6_9BACL</name>
<feature type="domain" description="UvrD-like helicase C-terminal" evidence="13">
    <location>
        <begin position="302"/>
        <end position="564"/>
    </location>
</feature>
<dbReference type="InterPro" id="IPR014016">
    <property type="entry name" value="UvrD-like_ATP-bd"/>
</dbReference>
<evidence type="ECO:0000256" key="10">
    <source>
        <dbReference type="ARBA" id="ARBA00048988"/>
    </source>
</evidence>
<feature type="domain" description="UvrD-like helicase ATP-binding" evidence="12">
    <location>
        <begin position="14"/>
        <end position="301"/>
    </location>
</feature>
<evidence type="ECO:0000313" key="14">
    <source>
        <dbReference type="EMBL" id="AJD89940.1"/>
    </source>
</evidence>
<protein>
    <recommendedName>
        <fullName evidence="9">DNA 3'-5' helicase</fullName>
        <ecNumber evidence="9">5.6.2.4</ecNumber>
    </recommendedName>
</protein>
<comment type="catalytic activity">
    <reaction evidence="10">
        <text>ATP + H2O = ADP + phosphate + H(+)</text>
        <dbReference type="Rhea" id="RHEA:13065"/>
        <dbReference type="ChEBI" id="CHEBI:15377"/>
        <dbReference type="ChEBI" id="CHEBI:15378"/>
        <dbReference type="ChEBI" id="CHEBI:30616"/>
        <dbReference type="ChEBI" id="CHEBI:43474"/>
        <dbReference type="ChEBI" id="CHEBI:456216"/>
        <dbReference type="EC" id="5.6.2.4"/>
    </reaction>
</comment>
<dbReference type="Pfam" id="PF13361">
    <property type="entry name" value="UvrD_C"/>
    <property type="match status" value="1"/>
</dbReference>
<dbReference type="Gene3D" id="1.10.10.160">
    <property type="match status" value="1"/>
</dbReference>
<evidence type="ECO:0000259" key="13">
    <source>
        <dbReference type="PROSITE" id="PS51217"/>
    </source>
</evidence>
<evidence type="ECO:0000256" key="7">
    <source>
        <dbReference type="ARBA" id="ARBA00023235"/>
    </source>
</evidence>
<dbReference type="BioCyc" id="JESP1508404:G14D9-9840-MONOMER"/>
<dbReference type="CDD" id="cd17932">
    <property type="entry name" value="DEXQc_UvrD"/>
    <property type="match status" value="1"/>
</dbReference>
<dbReference type="InterPro" id="IPR027417">
    <property type="entry name" value="P-loop_NTPase"/>
</dbReference>
<gene>
    <name evidence="14" type="ORF">JMA_06230</name>
</gene>
<keyword evidence="5 11" id="KW-0067">ATP-binding</keyword>
<keyword evidence="4 11" id="KW-0347">Helicase</keyword>
<keyword evidence="2 11" id="KW-0547">Nucleotide-binding</keyword>
<keyword evidence="3 11" id="KW-0378">Hydrolase</keyword>
<dbReference type="EMBL" id="CP009416">
    <property type="protein sequence ID" value="AJD89940.1"/>
    <property type="molecule type" value="Genomic_DNA"/>
</dbReference>
<evidence type="ECO:0000256" key="9">
    <source>
        <dbReference type="ARBA" id="ARBA00034808"/>
    </source>
</evidence>
<evidence type="ECO:0000259" key="12">
    <source>
        <dbReference type="PROSITE" id="PS51198"/>
    </source>
</evidence>
<proteinExistence type="inferred from homology"/>
<dbReference type="GO" id="GO:0005829">
    <property type="term" value="C:cytosol"/>
    <property type="evidence" value="ECO:0007669"/>
    <property type="project" value="TreeGrafter"/>
</dbReference>
<dbReference type="PROSITE" id="PS51198">
    <property type="entry name" value="UVRD_HELICASE_ATP_BIND"/>
    <property type="match status" value="1"/>
</dbReference>
<dbReference type="KEGG" id="jeo:JMA_06230"/>
<dbReference type="CDD" id="cd18807">
    <property type="entry name" value="SF1_C_UvrD"/>
    <property type="match status" value="1"/>
</dbReference>
<dbReference type="Pfam" id="PF00580">
    <property type="entry name" value="UvrD-helicase"/>
    <property type="match status" value="1"/>
</dbReference>
<comment type="similarity">
    <text evidence="1">Belongs to the helicase family. UvrD subfamily.</text>
</comment>
<dbReference type="InterPro" id="IPR000212">
    <property type="entry name" value="DNA_helicase_UvrD/REP"/>
</dbReference>
<dbReference type="Gene3D" id="1.10.486.10">
    <property type="entry name" value="PCRA, domain 4"/>
    <property type="match status" value="1"/>
</dbReference>
<evidence type="ECO:0000256" key="6">
    <source>
        <dbReference type="ARBA" id="ARBA00023125"/>
    </source>
</evidence>
<keyword evidence="7" id="KW-0413">Isomerase</keyword>
<dbReference type="GO" id="GO:0003677">
    <property type="term" value="F:DNA binding"/>
    <property type="evidence" value="ECO:0007669"/>
    <property type="project" value="UniProtKB-KW"/>
</dbReference>
<keyword evidence="15" id="KW-1185">Reference proteome</keyword>
<dbReference type="PANTHER" id="PTHR11070">
    <property type="entry name" value="UVRD / RECB / PCRA DNA HELICASE FAMILY MEMBER"/>
    <property type="match status" value="1"/>
</dbReference>
<dbReference type="STRING" id="1508404.JMA_06230"/>
<evidence type="ECO:0000256" key="8">
    <source>
        <dbReference type="ARBA" id="ARBA00034617"/>
    </source>
</evidence>
<dbReference type="GO" id="GO:0016887">
    <property type="term" value="F:ATP hydrolysis activity"/>
    <property type="evidence" value="ECO:0007669"/>
    <property type="project" value="RHEA"/>
</dbReference>
<dbReference type="HOGENOM" id="CLU_004585_6_3_9"/>
<dbReference type="GO" id="GO:0000725">
    <property type="term" value="P:recombinational repair"/>
    <property type="evidence" value="ECO:0007669"/>
    <property type="project" value="TreeGrafter"/>
</dbReference>
<comment type="catalytic activity">
    <reaction evidence="8">
        <text>Couples ATP hydrolysis with the unwinding of duplex DNA by translocating in the 3'-5' direction.</text>
        <dbReference type="EC" id="5.6.2.4"/>
    </reaction>
</comment>
<evidence type="ECO:0000256" key="2">
    <source>
        <dbReference type="ARBA" id="ARBA00022741"/>
    </source>
</evidence>
<evidence type="ECO:0000256" key="3">
    <source>
        <dbReference type="ARBA" id="ARBA00022801"/>
    </source>
</evidence>
<evidence type="ECO:0000256" key="1">
    <source>
        <dbReference type="ARBA" id="ARBA00009922"/>
    </source>
</evidence>
<evidence type="ECO:0000256" key="4">
    <source>
        <dbReference type="ARBA" id="ARBA00022806"/>
    </source>
</evidence>
<evidence type="ECO:0000313" key="15">
    <source>
        <dbReference type="Proteomes" id="UP000031449"/>
    </source>
</evidence>
<feature type="binding site" evidence="11">
    <location>
        <begin position="35"/>
        <end position="42"/>
    </location>
    <ligand>
        <name>ATP</name>
        <dbReference type="ChEBI" id="CHEBI:30616"/>
    </ligand>
</feature>
<dbReference type="GO" id="GO:0033202">
    <property type="term" value="C:DNA helicase complex"/>
    <property type="evidence" value="ECO:0007669"/>
    <property type="project" value="TreeGrafter"/>
</dbReference>
<dbReference type="GO" id="GO:0043138">
    <property type="term" value="F:3'-5' DNA helicase activity"/>
    <property type="evidence" value="ECO:0007669"/>
    <property type="project" value="UniProtKB-EC"/>
</dbReference>
<accession>A0A0B5AHS6</accession>
<dbReference type="Proteomes" id="UP000031449">
    <property type="component" value="Chromosome"/>
</dbReference>
<dbReference type="Gene3D" id="3.40.50.300">
    <property type="entry name" value="P-loop containing nucleotide triphosphate hydrolases"/>
    <property type="match status" value="2"/>
</dbReference>
<organism evidence="14 15">
    <name type="scientific">Jeotgalibacillus malaysiensis</name>
    <dbReference type="NCBI Taxonomy" id="1508404"/>
    <lineage>
        <taxon>Bacteria</taxon>
        <taxon>Bacillati</taxon>
        <taxon>Bacillota</taxon>
        <taxon>Bacilli</taxon>
        <taxon>Bacillales</taxon>
        <taxon>Caryophanaceae</taxon>
        <taxon>Jeotgalibacillus</taxon>
    </lineage>
</organism>
<dbReference type="GO" id="GO:0005524">
    <property type="term" value="F:ATP binding"/>
    <property type="evidence" value="ECO:0007669"/>
    <property type="project" value="UniProtKB-UniRule"/>
</dbReference>
<dbReference type="EC" id="5.6.2.4" evidence="9"/>
<evidence type="ECO:0000256" key="5">
    <source>
        <dbReference type="ARBA" id="ARBA00022840"/>
    </source>
</evidence>
<dbReference type="SUPFAM" id="SSF52540">
    <property type="entry name" value="P-loop containing nucleoside triphosphate hydrolases"/>
    <property type="match status" value="1"/>
</dbReference>
<evidence type="ECO:0000256" key="11">
    <source>
        <dbReference type="PROSITE-ProRule" id="PRU00560"/>
    </source>
</evidence>